<reference evidence="2 3" key="1">
    <citation type="submission" date="2020-02" db="EMBL/GenBank/DDBJ databases">
        <title>Whole-genome analyses of novel actinobacteria.</title>
        <authorList>
            <person name="Sahin N."/>
        </authorList>
    </citation>
    <scope>NUCLEOTIDE SEQUENCE [LARGE SCALE GENOMIC DNA]</scope>
    <source>
        <strain evidence="2 3">A7024</strain>
    </source>
</reference>
<evidence type="ECO:0000256" key="1">
    <source>
        <dbReference type="SAM" id="MobiDB-lite"/>
    </source>
</evidence>
<comment type="caution">
    <text evidence="2">The sequence shown here is derived from an EMBL/GenBank/DDBJ whole genome shotgun (WGS) entry which is preliminary data.</text>
</comment>
<name>A0A6G4U4Z5_9ACTN</name>
<dbReference type="AlphaFoldDB" id="A0A6G4U4Z5"/>
<dbReference type="RefSeq" id="WP_165239517.1">
    <property type="nucleotide sequence ID" value="NZ_JAAKZV010000090.1"/>
</dbReference>
<gene>
    <name evidence="2" type="ORF">G5C51_20565</name>
</gene>
<dbReference type="Proteomes" id="UP000481583">
    <property type="component" value="Unassembled WGS sequence"/>
</dbReference>
<feature type="compositionally biased region" description="Polar residues" evidence="1">
    <location>
        <begin position="108"/>
        <end position="117"/>
    </location>
</feature>
<keyword evidence="3" id="KW-1185">Reference proteome</keyword>
<accession>A0A6G4U4Z5</accession>
<evidence type="ECO:0000313" key="2">
    <source>
        <dbReference type="EMBL" id="NGN66281.1"/>
    </source>
</evidence>
<organism evidence="2 3">
    <name type="scientific">Streptomyces coryli</name>
    <dbReference type="NCBI Taxonomy" id="1128680"/>
    <lineage>
        <taxon>Bacteria</taxon>
        <taxon>Bacillati</taxon>
        <taxon>Actinomycetota</taxon>
        <taxon>Actinomycetes</taxon>
        <taxon>Kitasatosporales</taxon>
        <taxon>Streptomycetaceae</taxon>
        <taxon>Streptomyces</taxon>
    </lineage>
</organism>
<proteinExistence type="predicted"/>
<feature type="region of interest" description="Disordered" evidence="1">
    <location>
        <begin position="43"/>
        <end position="119"/>
    </location>
</feature>
<evidence type="ECO:0000313" key="3">
    <source>
        <dbReference type="Proteomes" id="UP000481583"/>
    </source>
</evidence>
<feature type="compositionally biased region" description="Basic and acidic residues" evidence="1">
    <location>
        <begin position="74"/>
        <end position="85"/>
    </location>
</feature>
<protein>
    <submittedName>
        <fullName evidence="2">Uncharacterized protein</fullName>
    </submittedName>
</protein>
<dbReference type="EMBL" id="JAAKZV010000090">
    <property type="protein sequence ID" value="NGN66281.1"/>
    <property type="molecule type" value="Genomic_DNA"/>
</dbReference>
<sequence>MQFEFHPVSTKFQLHPAVQRATIIALLAMVFTIAFLTEGPARAADPPLTTARSCHDAGGPEHGPQPKPGGQRVFVREQWEGDGRSSRVYKAAPGYETERPAPSPGTGDPSSWETLKTTDARPAAALLKWTM</sequence>